<dbReference type="Proteomes" id="UP000761264">
    <property type="component" value="Unassembled WGS sequence"/>
</dbReference>
<organism evidence="3 4">
    <name type="scientific">Pelagibius litoralis</name>
    <dbReference type="NCBI Taxonomy" id="374515"/>
    <lineage>
        <taxon>Bacteria</taxon>
        <taxon>Pseudomonadati</taxon>
        <taxon>Pseudomonadota</taxon>
        <taxon>Alphaproteobacteria</taxon>
        <taxon>Rhodospirillales</taxon>
        <taxon>Rhodovibrionaceae</taxon>
        <taxon>Pelagibius</taxon>
    </lineage>
</organism>
<evidence type="ECO:0000259" key="2">
    <source>
        <dbReference type="Pfam" id="PF00561"/>
    </source>
</evidence>
<name>A0A967EYE0_9PROT</name>
<evidence type="ECO:0000313" key="3">
    <source>
        <dbReference type="EMBL" id="NIA69723.1"/>
    </source>
</evidence>
<dbReference type="Gene3D" id="3.40.50.1820">
    <property type="entry name" value="alpha/beta hydrolase"/>
    <property type="match status" value="1"/>
</dbReference>
<proteinExistence type="predicted"/>
<dbReference type="SUPFAM" id="SSF53474">
    <property type="entry name" value="alpha/beta-Hydrolases"/>
    <property type="match status" value="1"/>
</dbReference>
<dbReference type="InterPro" id="IPR029058">
    <property type="entry name" value="AB_hydrolase_fold"/>
</dbReference>
<feature type="signal peptide" evidence="1">
    <location>
        <begin position="1"/>
        <end position="22"/>
    </location>
</feature>
<protein>
    <submittedName>
        <fullName evidence="3">Alpha/beta hydrolase</fullName>
    </submittedName>
</protein>
<gene>
    <name evidence="3" type="ORF">HBA54_14060</name>
</gene>
<accession>A0A967EYE0</accession>
<dbReference type="Pfam" id="PF00561">
    <property type="entry name" value="Abhydrolase_1"/>
    <property type="match status" value="1"/>
</dbReference>
<feature type="domain" description="AB hydrolase-1" evidence="2">
    <location>
        <begin position="53"/>
        <end position="166"/>
    </location>
</feature>
<dbReference type="PANTHER" id="PTHR43265">
    <property type="entry name" value="ESTERASE ESTD"/>
    <property type="match status" value="1"/>
</dbReference>
<keyword evidence="4" id="KW-1185">Reference proteome</keyword>
<dbReference type="AlphaFoldDB" id="A0A967EYE0"/>
<keyword evidence="3" id="KW-0378">Hydrolase</keyword>
<sequence length="302" mass="32184">MARFTTSLVLTLMLLASAGAQAQAVREVELSFRGTVLLGDLVLPENGSLDSDAVLLTHGTLAHKDMEIIEGLQAALAERGIASLAHSLSLGIDRRRGMYDCAQPHRYLHRDAVEEIAAWLAWLRKEGASKVTVLGHSRGGNQVAWFAVEKSDPAMAGVVLLAPSVGSGQKAVAAQYRARFGVGLGPVLEEAAMLAAEGKGATLMSLPGFAYCEDTEATADSVLSHYGPEPRRLTPSLIPSIGVPVLIIAGSVDQVVPEVPERFGSLVDGNEVRLAVVEDADHFFLDFYLEDAADLVADFVRR</sequence>
<dbReference type="RefSeq" id="WP_167225611.1">
    <property type="nucleotide sequence ID" value="NZ_JAAQPH010000010.1"/>
</dbReference>
<feature type="chain" id="PRO_5037765529" evidence="1">
    <location>
        <begin position="23"/>
        <end position="302"/>
    </location>
</feature>
<dbReference type="InterPro" id="IPR053145">
    <property type="entry name" value="AB_hydrolase_Est10"/>
</dbReference>
<dbReference type="GO" id="GO:0052689">
    <property type="term" value="F:carboxylic ester hydrolase activity"/>
    <property type="evidence" value="ECO:0007669"/>
    <property type="project" value="TreeGrafter"/>
</dbReference>
<dbReference type="InterPro" id="IPR000073">
    <property type="entry name" value="AB_hydrolase_1"/>
</dbReference>
<reference evidence="3" key="1">
    <citation type="submission" date="2020-03" db="EMBL/GenBank/DDBJ databases">
        <title>Genome of Pelagibius litoralis DSM 21314T.</title>
        <authorList>
            <person name="Wang G."/>
        </authorList>
    </citation>
    <scope>NUCLEOTIDE SEQUENCE</scope>
    <source>
        <strain evidence="3">DSM 21314</strain>
    </source>
</reference>
<comment type="caution">
    <text evidence="3">The sequence shown here is derived from an EMBL/GenBank/DDBJ whole genome shotgun (WGS) entry which is preliminary data.</text>
</comment>
<keyword evidence="1" id="KW-0732">Signal</keyword>
<evidence type="ECO:0000256" key="1">
    <source>
        <dbReference type="SAM" id="SignalP"/>
    </source>
</evidence>
<dbReference type="EMBL" id="JAAQPH010000010">
    <property type="protein sequence ID" value="NIA69723.1"/>
    <property type="molecule type" value="Genomic_DNA"/>
</dbReference>
<evidence type="ECO:0000313" key="4">
    <source>
        <dbReference type="Proteomes" id="UP000761264"/>
    </source>
</evidence>
<dbReference type="PANTHER" id="PTHR43265:SF1">
    <property type="entry name" value="ESTERASE ESTD"/>
    <property type="match status" value="1"/>
</dbReference>